<gene>
    <name evidence="1" type="ORF">PN838_24860</name>
</gene>
<evidence type="ECO:0000313" key="1">
    <source>
        <dbReference type="EMBL" id="MDC2891375.1"/>
    </source>
</evidence>
<proteinExistence type="predicted"/>
<name>A0ABT5FJK2_9GAMM</name>
<dbReference type="Proteomes" id="UP001528411">
    <property type="component" value="Unassembled WGS sequence"/>
</dbReference>
<dbReference type="EMBL" id="JAQOMS010000002">
    <property type="protein sequence ID" value="MDC2891375.1"/>
    <property type="molecule type" value="Genomic_DNA"/>
</dbReference>
<protein>
    <submittedName>
        <fullName evidence="1">Uncharacterized protein</fullName>
    </submittedName>
</protein>
<comment type="caution">
    <text evidence="1">The sequence shown here is derived from an EMBL/GenBank/DDBJ whole genome shotgun (WGS) entry which is preliminary data.</text>
</comment>
<keyword evidence="2" id="KW-1185">Reference proteome</keyword>
<accession>A0ABT5FJK2</accession>
<sequence length="68" mass="7718">MNKLSFLSCDRVSQIEWPCQSLAVSMHSKATEITTDFKLNSPLVIDSNTKAVEAEYIMKKLMLNYNSC</sequence>
<organism evidence="1 2">
    <name type="scientific">Psychrosphaera algicola</name>
    <dbReference type="NCBI Taxonomy" id="3023714"/>
    <lineage>
        <taxon>Bacteria</taxon>
        <taxon>Pseudomonadati</taxon>
        <taxon>Pseudomonadota</taxon>
        <taxon>Gammaproteobacteria</taxon>
        <taxon>Alteromonadales</taxon>
        <taxon>Pseudoalteromonadaceae</taxon>
        <taxon>Psychrosphaera</taxon>
    </lineage>
</organism>
<reference evidence="1 2" key="1">
    <citation type="submission" date="2023-01" db="EMBL/GenBank/DDBJ databases">
        <title>Psychrosphaera sp. nov., isolated from marine algae.</title>
        <authorList>
            <person name="Bayburt H."/>
            <person name="Choi B.J."/>
            <person name="Kim J.M."/>
            <person name="Choi D.G."/>
            <person name="Jeon C.O."/>
        </authorList>
    </citation>
    <scope>NUCLEOTIDE SEQUENCE [LARGE SCALE GENOMIC DNA]</scope>
    <source>
        <strain evidence="1 2">G1-22</strain>
    </source>
</reference>
<evidence type="ECO:0000313" key="2">
    <source>
        <dbReference type="Proteomes" id="UP001528411"/>
    </source>
</evidence>
<dbReference type="RefSeq" id="WP_272182376.1">
    <property type="nucleotide sequence ID" value="NZ_JAQOMS010000002.1"/>
</dbReference>